<evidence type="ECO:0000259" key="12">
    <source>
        <dbReference type="Pfam" id="PF04690"/>
    </source>
</evidence>
<dbReference type="SUPFAM" id="SSF47095">
    <property type="entry name" value="HMG-box"/>
    <property type="match status" value="1"/>
</dbReference>
<evidence type="ECO:0000256" key="5">
    <source>
        <dbReference type="ARBA" id="ARBA00022771"/>
    </source>
</evidence>
<feature type="region of interest" description="Disordered" evidence="11">
    <location>
        <begin position="277"/>
        <end position="314"/>
    </location>
</feature>
<feature type="compositionally biased region" description="Basic and acidic residues" evidence="11">
    <location>
        <begin position="291"/>
        <end position="314"/>
    </location>
</feature>
<comment type="subcellular location">
    <subcellularLocation>
        <location evidence="1">Nucleus</location>
    </subcellularLocation>
</comment>
<sequence length="314" mass="35451">MPYLSQDGRKSGLAHTHSASPNPSKIYAMAATARRAYGYACCCASSCLVADLMDLVSPTEHLCYVRCTYCNTVLAGSCCSLPWDLEEGIFFFFFGKKKDFKKLMEDPDQFLHARGDSIARWNTINGSVNKEFVYFLFYRINTSFSWLQVGVPCKRLLDTVTVKCGHCNHLSFLSPRPIQQPLTLAEHPTSQLQVHCSDCLRVSPPSSSFSSESMIQKPPFVVKPPEKKHRMPSAYNRFMKEEIQRIKAAQPDIPHREAFSMAAKNWAKCDPRCSTTIASTSESKKLSPISEVERSNSFDRTENSKVYDHGEKED</sequence>
<proteinExistence type="inferred from homology"/>
<accession>A0A8J5KMU6</accession>
<keyword evidence="8" id="KW-0287">Flowering</keyword>
<dbReference type="InterPro" id="IPR036910">
    <property type="entry name" value="HMG_box_dom_sf"/>
</dbReference>
<keyword evidence="9" id="KW-0238">DNA-binding</keyword>
<organism evidence="14 15">
    <name type="scientific">Zingiber officinale</name>
    <name type="common">Ginger</name>
    <name type="synonym">Amomum zingiber</name>
    <dbReference type="NCBI Taxonomy" id="94328"/>
    <lineage>
        <taxon>Eukaryota</taxon>
        <taxon>Viridiplantae</taxon>
        <taxon>Streptophyta</taxon>
        <taxon>Embryophyta</taxon>
        <taxon>Tracheophyta</taxon>
        <taxon>Spermatophyta</taxon>
        <taxon>Magnoliopsida</taxon>
        <taxon>Liliopsida</taxon>
        <taxon>Zingiberales</taxon>
        <taxon>Zingiberaceae</taxon>
        <taxon>Zingiber</taxon>
    </lineage>
</organism>
<dbReference type="GO" id="GO:0045165">
    <property type="term" value="P:cell fate commitment"/>
    <property type="evidence" value="ECO:0007669"/>
    <property type="project" value="TreeGrafter"/>
</dbReference>
<evidence type="ECO:0000256" key="7">
    <source>
        <dbReference type="ARBA" id="ARBA00022833"/>
    </source>
</evidence>
<dbReference type="InterPro" id="IPR056776">
    <property type="entry name" value="YABBY_N"/>
</dbReference>
<dbReference type="CDD" id="cd00084">
    <property type="entry name" value="HMG-box_SF"/>
    <property type="match status" value="1"/>
</dbReference>
<dbReference type="PANTHER" id="PTHR31675">
    <property type="entry name" value="PROTEIN YABBY 6-RELATED"/>
    <property type="match status" value="1"/>
</dbReference>
<comment type="similarity">
    <text evidence="2">Belongs to the YABBY family.</text>
</comment>
<evidence type="ECO:0000256" key="3">
    <source>
        <dbReference type="ARBA" id="ARBA00022473"/>
    </source>
</evidence>
<dbReference type="GO" id="GO:0005634">
    <property type="term" value="C:nucleus"/>
    <property type="evidence" value="ECO:0007669"/>
    <property type="project" value="UniProtKB-SubCell"/>
</dbReference>
<dbReference type="PANTHER" id="PTHR31675:SF1">
    <property type="entry name" value="PROTEIN CRABS CLAW"/>
    <property type="match status" value="1"/>
</dbReference>
<dbReference type="GO" id="GO:0048366">
    <property type="term" value="P:leaf development"/>
    <property type="evidence" value="ECO:0007669"/>
    <property type="project" value="TreeGrafter"/>
</dbReference>
<dbReference type="InterPro" id="IPR056775">
    <property type="entry name" value="YABBY_C"/>
</dbReference>
<dbReference type="Proteomes" id="UP000734854">
    <property type="component" value="Unassembled WGS sequence"/>
</dbReference>
<keyword evidence="6" id="KW-0221">Differentiation</keyword>
<evidence type="ECO:0000256" key="6">
    <source>
        <dbReference type="ARBA" id="ARBA00022782"/>
    </source>
</evidence>
<protein>
    <submittedName>
        <fullName evidence="14">Uncharacterized protein</fullName>
    </submittedName>
</protein>
<comment type="caution">
    <text evidence="14">The sequence shown here is derived from an EMBL/GenBank/DDBJ whole genome shotgun (WGS) entry which is preliminary data.</text>
</comment>
<dbReference type="FunFam" id="1.10.30.10:FF:000039">
    <property type="entry name" value="protein CRABS CLAW isoform X3"/>
    <property type="match status" value="1"/>
</dbReference>
<evidence type="ECO:0000259" key="13">
    <source>
        <dbReference type="Pfam" id="PF24868"/>
    </source>
</evidence>
<dbReference type="GO" id="GO:0010582">
    <property type="term" value="P:floral meristem determinacy"/>
    <property type="evidence" value="ECO:0007669"/>
    <property type="project" value="TreeGrafter"/>
</dbReference>
<dbReference type="GO" id="GO:0008270">
    <property type="term" value="F:zinc ion binding"/>
    <property type="evidence" value="ECO:0007669"/>
    <property type="project" value="UniProtKB-KW"/>
</dbReference>
<dbReference type="GO" id="GO:0048479">
    <property type="term" value="P:style development"/>
    <property type="evidence" value="ECO:0007669"/>
    <property type="project" value="TreeGrafter"/>
</dbReference>
<evidence type="ECO:0000256" key="2">
    <source>
        <dbReference type="ARBA" id="ARBA00010325"/>
    </source>
</evidence>
<evidence type="ECO:0000256" key="8">
    <source>
        <dbReference type="ARBA" id="ARBA00023089"/>
    </source>
</evidence>
<keyword evidence="3" id="KW-0217">Developmental protein</keyword>
<evidence type="ECO:0000256" key="10">
    <source>
        <dbReference type="ARBA" id="ARBA00023242"/>
    </source>
</evidence>
<feature type="domain" description="YABBY N-terminal" evidence="13">
    <location>
        <begin position="147"/>
        <end position="181"/>
    </location>
</feature>
<evidence type="ECO:0000256" key="4">
    <source>
        <dbReference type="ARBA" id="ARBA00022723"/>
    </source>
</evidence>
<dbReference type="Pfam" id="PF04690">
    <property type="entry name" value="YABBY"/>
    <property type="match status" value="1"/>
</dbReference>
<evidence type="ECO:0000256" key="1">
    <source>
        <dbReference type="ARBA" id="ARBA00004123"/>
    </source>
</evidence>
<keyword evidence="15" id="KW-1185">Reference proteome</keyword>
<dbReference type="InterPro" id="IPR006780">
    <property type="entry name" value="YABBY"/>
</dbReference>
<evidence type="ECO:0000256" key="9">
    <source>
        <dbReference type="ARBA" id="ARBA00023125"/>
    </source>
</evidence>
<keyword evidence="10" id="KW-0539">Nucleus</keyword>
<dbReference type="EMBL" id="JACMSC010000014">
    <property type="protein sequence ID" value="KAG6490021.1"/>
    <property type="molecule type" value="Genomic_DNA"/>
</dbReference>
<keyword evidence="4" id="KW-0479">Metal-binding</keyword>
<feature type="domain" description="YABBY protein C-terminal" evidence="12">
    <location>
        <begin position="212"/>
        <end position="269"/>
    </location>
</feature>
<gene>
    <name evidence="14" type="ORF">ZIOFF_051303</name>
</gene>
<keyword evidence="5" id="KW-0863">Zinc-finger</keyword>
<name>A0A8J5KMU6_ZINOF</name>
<dbReference type="AlphaFoldDB" id="A0A8J5KMU6"/>
<evidence type="ECO:0000313" key="15">
    <source>
        <dbReference type="Proteomes" id="UP000734854"/>
    </source>
</evidence>
<keyword evidence="7" id="KW-0862">Zinc</keyword>
<evidence type="ECO:0000256" key="11">
    <source>
        <dbReference type="SAM" id="MobiDB-lite"/>
    </source>
</evidence>
<evidence type="ECO:0000313" key="14">
    <source>
        <dbReference type="EMBL" id="KAG6490021.1"/>
    </source>
</evidence>
<dbReference type="GO" id="GO:0003677">
    <property type="term" value="F:DNA binding"/>
    <property type="evidence" value="ECO:0007669"/>
    <property type="project" value="UniProtKB-KW"/>
</dbReference>
<dbReference type="Gene3D" id="1.10.30.10">
    <property type="entry name" value="High mobility group box domain"/>
    <property type="match status" value="1"/>
</dbReference>
<dbReference type="GO" id="GO:0003002">
    <property type="term" value="P:regionalization"/>
    <property type="evidence" value="ECO:0007669"/>
    <property type="project" value="UniProtKB-ARBA"/>
</dbReference>
<dbReference type="Pfam" id="PF24868">
    <property type="entry name" value="YABBY_N"/>
    <property type="match status" value="1"/>
</dbReference>
<reference evidence="14 15" key="1">
    <citation type="submission" date="2020-08" db="EMBL/GenBank/DDBJ databases">
        <title>Plant Genome Project.</title>
        <authorList>
            <person name="Zhang R.-G."/>
        </authorList>
    </citation>
    <scope>NUCLEOTIDE SEQUENCE [LARGE SCALE GENOMIC DNA]</scope>
    <source>
        <tissue evidence="14">Rhizome</tissue>
    </source>
</reference>